<dbReference type="Gene3D" id="1.20.1270.60">
    <property type="entry name" value="Arfaptin homology (AH) domain/BAR domain"/>
    <property type="match status" value="1"/>
</dbReference>
<keyword evidence="1 2" id="KW-0728">SH3 domain</keyword>
<dbReference type="PANTHER" id="PTHR14167">
    <property type="entry name" value="SH3 DOMAIN-CONTAINING"/>
    <property type="match status" value="1"/>
</dbReference>
<gene>
    <name evidence="5" type="ORF">NE237_025237</name>
</gene>
<dbReference type="SMART" id="SM00326">
    <property type="entry name" value="SH3"/>
    <property type="match status" value="1"/>
</dbReference>
<dbReference type="Pfam" id="PF14604">
    <property type="entry name" value="SH3_9"/>
    <property type="match status" value="1"/>
</dbReference>
<feature type="domain" description="SH3" evidence="4">
    <location>
        <begin position="296"/>
        <end position="355"/>
    </location>
</feature>
<reference evidence="5" key="1">
    <citation type="journal article" date="2023" name="Plant J.">
        <title>The genome of the king protea, Protea cynaroides.</title>
        <authorList>
            <person name="Chang J."/>
            <person name="Duong T.A."/>
            <person name="Schoeman C."/>
            <person name="Ma X."/>
            <person name="Roodt D."/>
            <person name="Barker N."/>
            <person name="Li Z."/>
            <person name="Van de Peer Y."/>
            <person name="Mizrachi E."/>
        </authorList>
    </citation>
    <scope>NUCLEOTIDE SEQUENCE</scope>
    <source>
        <tissue evidence="5">Young leaves</tissue>
    </source>
</reference>
<name>A0A9Q0JZY5_9MAGN</name>
<keyword evidence="6" id="KW-1185">Reference proteome</keyword>
<sequence length="387" mass="42802">MEAIRKQASKLREQVAKQQQAVLKHWGHLANEAVIPDEAEIQCHQQLQNLYNSTRAAKHFQKDVVKGVEGFITTSSKQMEIVRKLAEDCCRYGNENQVSDSALARSSFKFGISHNSMEKERENLLRVLGDQISEPLRVLITGAPLEDARHLTHRFERIRQEVEAQAAEVLRRESKLKEAGVPPESDAKFQNAEAKLSELKSAMMALGKEATTAMSSVEAQQQRITFQKLITMVDAERSFHKSVAAILEKLYVEMVMEKHGESTFESLRSVTEVDAPNPLSDTSANGSGDVPLAEKQTSFVAEVIHPFDAQAEGELSLFVGDYVVVCQVAPNGWSEGENKGKAGWFPSAYVERRDKAPAIKVVTLSAGMTLGDPKKATSGFRTDDDTG</sequence>
<evidence type="ECO:0000259" key="4">
    <source>
        <dbReference type="PROSITE" id="PS50002"/>
    </source>
</evidence>
<dbReference type="SUPFAM" id="SSF50044">
    <property type="entry name" value="SH3-domain"/>
    <property type="match status" value="1"/>
</dbReference>
<dbReference type="InterPro" id="IPR001452">
    <property type="entry name" value="SH3_domain"/>
</dbReference>
<evidence type="ECO:0000256" key="3">
    <source>
        <dbReference type="SAM" id="Coils"/>
    </source>
</evidence>
<dbReference type="Gene3D" id="2.30.30.40">
    <property type="entry name" value="SH3 Domains"/>
    <property type="match status" value="1"/>
</dbReference>
<evidence type="ECO:0000313" key="6">
    <source>
        <dbReference type="Proteomes" id="UP001141806"/>
    </source>
</evidence>
<keyword evidence="3" id="KW-0175">Coiled coil</keyword>
<dbReference type="OrthoDB" id="19092at2759"/>
<dbReference type="PANTHER" id="PTHR14167:SF30">
    <property type="entry name" value="SH3 DOMAIN-CONTAINING PROTEIN 1"/>
    <property type="match status" value="1"/>
</dbReference>
<evidence type="ECO:0000313" key="5">
    <source>
        <dbReference type="EMBL" id="KAJ4958126.1"/>
    </source>
</evidence>
<dbReference type="AlphaFoldDB" id="A0A9Q0JZY5"/>
<dbReference type="PROSITE" id="PS50002">
    <property type="entry name" value="SH3"/>
    <property type="match status" value="1"/>
</dbReference>
<dbReference type="Proteomes" id="UP001141806">
    <property type="component" value="Unassembled WGS sequence"/>
</dbReference>
<dbReference type="InterPro" id="IPR027267">
    <property type="entry name" value="AH/BAR_dom_sf"/>
</dbReference>
<dbReference type="SUPFAM" id="SSF103657">
    <property type="entry name" value="BAR/IMD domain-like"/>
    <property type="match status" value="1"/>
</dbReference>
<organism evidence="5 6">
    <name type="scientific">Protea cynaroides</name>
    <dbReference type="NCBI Taxonomy" id="273540"/>
    <lineage>
        <taxon>Eukaryota</taxon>
        <taxon>Viridiplantae</taxon>
        <taxon>Streptophyta</taxon>
        <taxon>Embryophyta</taxon>
        <taxon>Tracheophyta</taxon>
        <taxon>Spermatophyta</taxon>
        <taxon>Magnoliopsida</taxon>
        <taxon>Proteales</taxon>
        <taxon>Proteaceae</taxon>
        <taxon>Protea</taxon>
    </lineage>
</organism>
<comment type="caution">
    <text evidence="5">The sequence shown here is derived from an EMBL/GenBank/DDBJ whole genome shotgun (WGS) entry which is preliminary data.</text>
</comment>
<evidence type="ECO:0000256" key="1">
    <source>
        <dbReference type="ARBA" id="ARBA00022443"/>
    </source>
</evidence>
<dbReference type="InterPro" id="IPR050384">
    <property type="entry name" value="Endophilin_SH3RF"/>
</dbReference>
<protein>
    <recommendedName>
        <fullName evidence="4">SH3 domain-containing protein</fullName>
    </recommendedName>
</protein>
<proteinExistence type="predicted"/>
<feature type="coiled-coil region" evidence="3">
    <location>
        <begin position="159"/>
        <end position="209"/>
    </location>
</feature>
<dbReference type="InterPro" id="IPR036028">
    <property type="entry name" value="SH3-like_dom_sf"/>
</dbReference>
<accession>A0A9Q0JZY5</accession>
<dbReference type="EMBL" id="JAMYWD010000010">
    <property type="protein sequence ID" value="KAJ4958126.1"/>
    <property type="molecule type" value="Genomic_DNA"/>
</dbReference>
<evidence type="ECO:0000256" key="2">
    <source>
        <dbReference type="PROSITE-ProRule" id="PRU00192"/>
    </source>
</evidence>